<organism evidence="2 3">
    <name type="scientific">Goodea atripinnis</name>
    <dbReference type="NCBI Taxonomy" id="208336"/>
    <lineage>
        <taxon>Eukaryota</taxon>
        <taxon>Metazoa</taxon>
        <taxon>Chordata</taxon>
        <taxon>Craniata</taxon>
        <taxon>Vertebrata</taxon>
        <taxon>Euteleostomi</taxon>
        <taxon>Actinopterygii</taxon>
        <taxon>Neopterygii</taxon>
        <taxon>Teleostei</taxon>
        <taxon>Neoteleostei</taxon>
        <taxon>Acanthomorphata</taxon>
        <taxon>Ovalentaria</taxon>
        <taxon>Atherinomorphae</taxon>
        <taxon>Cyprinodontiformes</taxon>
        <taxon>Goodeidae</taxon>
        <taxon>Goodea</taxon>
    </lineage>
</organism>
<evidence type="ECO:0000313" key="3">
    <source>
        <dbReference type="Proteomes" id="UP001476798"/>
    </source>
</evidence>
<dbReference type="Proteomes" id="UP001476798">
    <property type="component" value="Unassembled WGS sequence"/>
</dbReference>
<reference evidence="2 3" key="1">
    <citation type="submission" date="2021-06" db="EMBL/GenBank/DDBJ databases">
        <authorList>
            <person name="Palmer J.M."/>
        </authorList>
    </citation>
    <scope>NUCLEOTIDE SEQUENCE [LARGE SCALE GENOMIC DNA]</scope>
    <source>
        <strain evidence="2 3">GA_2019</strain>
        <tissue evidence="2">Muscle</tissue>
    </source>
</reference>
<gene>
    <name evidence="2" type="ORF">GOODEAATRI_022905</name>
</gene>
<proteinExistence type="predicted"/>
<name>A0ABV0N3S9_9TELE</name>
<evidence type="ECO:0000313" key="2">
    <source>
        <dbReference type="EMBL" id="MEQ2165991.1"/>
    </source>
</evidence>
<dbReference type="EMBL" id="JAHRIO010022387">
    <property type="protein sequence ID" value="MEQ2165991.1"/>
    <property type="molecule type" value="Genomic_DNA"/>
</dbReference>
<comment type="caution">
    <text evidence="2">The sequence shown here is derived from an EMBL/GenBank/DDBJ whole genome shotgun (WGS) entry which is preliminary data.</text>
</comment>
<protein>
    <submittedName>
        <fullName evidence="2">Uncharacterized protein</fullName>
    </submittedName>
</protein>
<accession>A0ABV0N3S9</accession>
<evidence type="ECO:0000256" key="1">
    <source>
        <dbReference type="SAM" id="SignalP"/>
    </source>
</evidence>
<sequence length="129" mass="14821">MQVNKAKTQVWWCSCQTSIISLSSLLLLSQVSPSQAVCHRGISFYSTERNIFYSCLLAPDRNRNIFVVMRKEAVCADAYNVKLLDRQTSNDKSVFCFLRDPNQNTQVTNVGMLVLWWVTDRASCIWFSL</sequence>
<keyword evidence="1" id="KW-0732">Signal</keyword>
<keyword evidence="3" id="KW-1185">Reference proteome</keyword>
<feature type="chain" id="PRO_5045099347" evidence="1">
    <location>
        <begin position="37"/>
        <end position="129"/>
    </location>
</feature>
<feature type="signal peptide" evidence="1">
    <location>
        <begin position="1"/>
        <end position="36"/>
    </location>
</feature>